<dbReference type="SMART" id="SM00355">
    <property type="entry name" value="ZnF_C2H2"/>
    <property type="match status" value="2"/>
</dbReference>
<evidence type="ECO:0000313" key="10">
    <source>
        <dbReference type="Proteomes" id="UP000054304"/>
    </source>
</evidence>
<dbReference type="EMBL" id="LN736361">
    <property type="protein sequence ID" value="CEP61245.1"/>
    <property type="molecule type" value="Genomic_DNA"/>
</dbReference>
<keyword evidence="5" id="KW-0862">Zinc</keyword>
<dbReference type="InterPro" id="IPR051421">
    <property type="entry name" value="RNA_Proc_DNA_Dmg_Regulator"/>
</dbReference>
<feature type="domain" description="Matrin-type" evidence="8">
    <location>
        <begin position="416"/>
        <end position="447"/>
    </location>
</feature>
<dbReference type="PANTHER" id="PTHR12786:SF2">
    <property type="entry name" value="SPLICING FACTOR 3A SUBUNIT 3"/>
    <property type="match status" value="1"/>
</dbReference>
<keyword evidence="10" id="KW-1185">Reference proteome</keyword>
<dbReference type="Proteomes" id="UP000054304">
    <property type="component" value="Unassembled WGS sequence"/>
</dbReference>
<evidence type="ECO:0000256" key="3">
    <source>
        <dbReference type="ARBA" id="ARBA00022723"/>
    </source>
</evidence>
<organism evidence="9 10">
    <name type="scientific">Lachancea lanzarotensis</name>
    <dbReference type="NCBI Taxonomy" id="1245769"/>
    <lineage>
        <taxon>Eukaryota</taxon>
        <taxon>Fungi</taxon>
        <taxon>Dikarya</taxon>
        <taxon>Ascomycota</taxon>
        <taxon>Saccharomycotina</taxon>
        <taxon>Saccharomycetes</taxon>
        <taxon>Saccharomycetales</taxon>
        <taxon>Saccharomycetaceae</taxon>
        <taxon>Lachancea</taxon>
    </lineage>
</organism>
<dbReference type="Pfam" id="PF16837">
    <property type="entry name" value="SF3A3"/>
    <property type="match status" value="1"/>
</dbReference>
<dbReference type="Pfam" id="PF11931">
    <property type="entry name" value="SF3a60_Prp9_C"/>
    <property type="match status" value="1"/>
</dbReference>
<dbReference type="Pfam" id="PF16958">
    <property type="entry name" value="PRP9_N"/>
    <property type="match status" value="1"/>
</dbReference>
<dbReference type="GO" id="GO:0008270">
    <property type="term" value="F:zinc ion binding"/>
    <property type="evidence" value="ECO:0007669"/>
    <property type="project" value="UniProtKB-KW"/>
</dbReference>
<protein>
    <submittedName>
        <fullName evidence="9">LALA0S02e10000g1_1</fullName>
    </submittedName>
</protein>
<evidence type="ECO:0000256" key="4">
    <source>
        <dbReference type="ARBA" id="ARBA00022771"/>
    </source>
</evidence>
<dbReference type="GO" id="GO:0071004">
    <property type="term" value="C:U2-type prespliceosome"/>
    <property type="evidence" value="ECO:0007669"/>
    <property type="project" value="EnsemblFungi"/>
</dbReference>
<name>A0A0C7MMZ6_9SACH</name>
<dbReference type="RefSeq" id="XP_022627481.1">
    <property type="nucleotide sequence ID" value="XM_022774013.1"/>
</dbReference>
<evidence type="ECO:0000259" key="8">
    <source>
        <dbReference type="PROSITE" id="PS50171"/>
    </source>
</evidence>
<dbReference type="InterPro" id="IPR000690">
    <property type="entry name" value="Matrin/U1-C_Znf_C2H2"/>
</dbReference>
<dbReference type="HOGENOM" id="CLU_027160_1_1_1"/>
<sequence length="514" mass="59134">MVAYENARQNLEELELIENAISARFKRNPELFYRNVDQWKAMSLEWEHPDEPQQSRSENKIYMTKKPKRSRKQIVAQEHEIALFLDAYRKNCDELLNLEFEDARKYQVSDGSIDVLLREIEAIGDGSDGSKDHNDNGDYSADIYAMFSNSTSSAPDIRSRKAQDVDVMAIFAKDEQYGEVLDLTTFHQQWLGVVKRGDVTFLQFLTQMEKFQTKEFLTNSGTNRNSGAYRDFVSLLCSYIDGLARRAYPILDWKSVDTNVATEFRSYLETPVIDEQTLVYYCIACDKHFKVQTVYLAHLSGKKHAGNLRKNELFLAQEHKLHKFCQFLAPELSHTREFVERKLGFTSVEREAELERITANYEAPIYTVSEPEDHIPEGTTSETPSNLDNAPDLPLGPDGFPIPYWLYKLQGLDIEYRCEVCGNYVYKGRRQFEKHFTEPRHTLGLRKLGVEPSATFQGLTTIADVQKLASSLQSRATSTMARSKATKMDVEVEDQDGNVMTQQMYEELEKQGLL</sequence>
<dbReference type="AlphaFoldDB" id="A0A0C7MMZ6"/>
<dbReference type="InterPro" id="IPR031590">
    <property type="entry name" value="PRP9_N"/>
</dbReference>
<reference evidence="9 10" key="1">
    <citation type="submission" date="2014-12" db="EMBL/GenBank/DDBJ databases">
        <authorList>
            <person name="Neuveglise Cecile"/>
        </authorList>
    </citation>
    <scope>NUCLEOTIDE SEQUENCE [LARGE SCALE GENOMIC DNA]</scope>
    <source>
        <strain evidence="9 10">CBS 12615</strain>
    </source>
</reference>
<dbReference type="InterPro" id="IPR024598">
    <property type="entry name" value="SF3a60/Prp9_C"/>
</dbReference>
<dbReference type="OrthoDB" id="2160351at2759"/>
<evidence type="ECO:0000313" key="9">
    <source>
        <dbReference type="EMBL" id="CEP61245.1"/>
    </source>
</evidence>
<keyword evidence="4" id="KW-0863">Zinc-finger</keyword>
<dbReference type="PROSITE" id="PS00028">
    <property type="entry name" value="ZINC_FINGER_C2H2_1"/>
    <property type="match status" value="1"/>
</dbReference>
<keyword evidence="6" id="KW-0539">Nucleus</keyword>
<comment type="similarity">
    <text evidence="2">Belongs to the SF3A3 family.</text>
</comment>
<dbReference type="GO" id="GO:0000395">
    <property type="term" value="P:mRNA 5'-splice site recognition"/>
    <property type="evidence" value="ECO:0007669"/>
    <property type="project" value="EnsemblFungi"/>
</dbReference>
<dbReference type="STRING" id="1245769.A0A0C7MMZ6"/>
<accession>A0A0C7MMZ6</accession>
<proteinExistence type="inferred from homology"/>
<dbReference type="InterPro" id="IPR013087">
    <property type="entry name" value="Znf_C2H2_type"/>
</dbReference>
<evidence type="ECO:0000256" key="2">
    <source>
        <dbReference type="ARBA" id="ARBA00008776"/>
    </source>
</evidence>
<dbReference type="PROSITE" id="PS50171">
    <property type="entry name" value="ZF_MATRIN"/>
    <property type="match status" value="1"/>
</dbReference>
<gene>
    <name evidence="9" type="ORF">LALA0_S02e10000g</name>
</gene>
<evidence type="ECO:0000256" key="7">
    <source>
        <dbReference type="SAM" id="MobiDB-lite"/>
    </source>
</evidence>
<evidence type="ECO:0000256" key="1">
    <source>
        <dbReference type="ARBA" id="ARBA00004123"/>
    </source>
</evidence>
<feature type="region of interest" description="Disordered" evidence="7">
    <location>
        <begin position="371"/>
        <end position="393"/>
    </location>
</feature>
<dbReference type="SUPFAM" id="SSF57667">
    <property type="entry name" value="beta-beta-alpha zinc fingers"/>
    <property type="match status" value="1"/>
</dbReference>
<dbReference type="InterPro" id="IPR031774">
    <property type="entry name" value="SF3A3_dom"/>
</dbReference>
<dbReference type="InterPro" id="IPR036236">
    <property type="entry name" value="Znf_C2H2_sf"/>
</dbReference>
<dbReference type="PANTHER" id="PTHR12786">
    <property type="entry name" value="SPLICING FACTOR SF3A-RELATED"/>
    <property type="match status" value="1"/>
</dbReference>
<dbReference type="GeneID" id="34684663"/>
<keyword evidence="3" id="KW-0479">Metal-binding</keyword>
<dbReference type="GO" id="GO:0003723">
    <property type="term" value="F:RNA binding"/>
    <property type="evidence" value="ECO:0007669"/>
    <property type="project" value="EnsemblFungi"/>
</dbReference>
<evidence type="ECO:0000256" key="6">
    <source>
        <dbReference type="ARBA" id="ARBA00023242"/>
    </source>
</evidence>
<dbReference type="Pfam" id="PF12171">
    <property type="entry name" value="zf-C2H2_jaz"/>
    <property type="match status" value="1"/>
</dbReference>
<evidence type="ECO:0000256" key="5">
    <source>
        <dbReference type="ARBA" id="ARBA00022833"/>
    </source>
</evidence>
<dbReference type="InterPro" id="IPR022755">
    <property type="entry name" value="Znf_C2H2_jaz"/>
</dbReference>
<comment type="subcellular location">
    <subcellularLocation>
        <location evidence="1">Nucleus</location>
    </subcellularLocation>
</comment>
<dbReference type="Gene3D" id="3.30.160.60">
    <property type="entry name" value="Classic Zinc Finger"/>
    <property type="match status" value="1"/>
</dbReference>
<dbReference type="GO" id="GO:0000974">
    <property type="term" value="C:Prp19 complex"/>
    <property type="evidence" value="ECO:0007669"/>
    <property type="project" value="EnsemblFungi"/>
</dbReference>
<feature type="compositionally biased region" description="Polar residues" evidence="7">
    <location>
        <begin position="378"/>
        <end position="388"/>
    </location>
</feature>